<name>N1V4Q9_9MICC</name>
<dbReference type="AlphaFoldDB" id="N1V4Q9"/>
<evidence type="ECO:0000259" key="4">
    <source>
        <dbReference type="Pfam" id="PF07731"/>
    </source>
</evidence>
<evidence type="ECO:0000313" key="7">
    <source>
        <dbReference type="Proteomes" id="UP000010729"/>
    </source>
</evidence>
<evidence type="ECO:0000256" key="2">
    <source>
        <dbReference type="ARBA" id="ARBA00023002"/>
    </source>
</evidence>
<feature type="domain" description="Plastocyanin-like" evidence="5">
    <location>
        <begin position="23"/>
        <end position="137"/>
    </location>
</feature>
<feature type="domain" description="Plastocyanin-like" evidence="4">
    <location>
        <begin position="343"/>
        <end position="445"/>
    </location>
</feature>
<evidence type="ECO:0000313" key="6">
    <source>
        <dbReference type="EMBL" id="EMY35072.1"/>
    </source>
</evidence>
<keyword evidence="2" id="KW-0560">Oxidoreductase</keyword>
<evidence type="ECO:0000259" key="5">
    <source>
        <dbReference type="Pfam" id="PF07732"/>
    </source>
</evidence>
<evidence type="ECO:0000259" key="3">
    <source>
        <dbReference type="Pfam" id="PF00394"/>
    </source>
</evidence>
<organism evidence="6 7">
    <name type="scientific">Arthrobacter crystallopoietes BAB-32</name>
    <dbReference type="NCBI Taxonomy" id="1246476"/>
    <lineage>
        <taxon>Bacteria</taxon>
        <taxon>Bacillati</taxon>
        <taxon>Actinomycetota</taxon>
        <taxon>Actinomycetes</taxon>
        <taxon>Micrococcales</taxon>
        <taxon>Micrococcaceae</taxon>
        <taxon>Crystallibacter</taxon>
    </lineage>
</organism>
<sequence>MAPPRELKSSAGSLDVELTAARGRVRINGRYASMLCYNGMLPGPTLRLRAGDRLNLSLRNDLDEATNLHVHGLHVSPEGRGDNPFVRITPGSSFDYGYELPASHPPGVYWYHPHLHGTVADQVSGGLYGAIIVEDPEPIAASRERVLVVSDVSLDSAGSLRRPTAMERMMGRMGEVVLLNGQVRPRLEIRTGERERWRVVNTCVSRFLRLRLDGQRLQLLGVDSGRRPVPASVEEVLLPPGGRADLLVVTTAGTSRLRALPYDRMGAGGPGNMGGMMGGSDGGGHTLATVEAAGAGAPSPAPVPARQAQRDLRSATPAVHRELVFSAGFGGMMGRGPGGTGFAINGSEFNPDRTDVRAEAGTVEEWTLVNSSPMDHPIHLHVWPMQVVDSPRQVLDDPDWRDVVNVPANERVRVRVAFDDFVGRSVFHCHILDHEDSGMMAVIEVR</sequence>
<proteinExistence type="predicted"/>
<dbReference type="Pfam" id="PF00394">
    <property type="entry name" value="Cu-oxidase"/>
    <property type="match status" value="1"/>
</dbReference>
<dbReference type="InterPro" id="IPR008972">
    <property type="entry name" value="Cupredoxin"/>
</dbReference>
<dbReference type="Pfam" id="PF07731">
    <property type="entry name" value="Cu-oxidase_2"/>
    <property type="match status" value="1"/>
</dbReference>
<keyword evidence="1" id="KW-0479">Metal-binding</keyword>
<comment type="caution">
    <text evidence="6">The sequence shown here is derived from an EMBL/GenBank/DDBJ whole genome shotgun (WGS) entry which is preliminary data.</text>
</comment>
<dbReference type="Proteomes" id="UP000010729">
    <property type="component" value="Unassembled WGS sequence"/>
</dbReference>
<dbReference type="GO" id="GO:0016491">
    <property type="term" value="F:oxidoreductase activity"/>
    <property type="evidence" value="ECO:0007669"/>
    <property type="project" value="UniProtKB-KW"/>
</dbReference>
<dbReference type="Gene3D" id="2.60.40.420">
    <property type="entry name" value="Cupredoxins - blue copper proteins"/>
    <property type="match status" value="3"/>
</dbReference>
<dbReference type="InterPro" id="IPR011706">
    <property type="entry name" value="Cu-oxidase_C"/>
</dbReference>
<dbReference type="SMR" id="N1V4Q9"/>
<dbReference type="CDD" id="cd13900">
    <property type="entry name" value="CuRO_3_Tth-MCO_like"/>
    <property type="match status" value="1"/>
</dbReference>
<dbReference type="PANTHER" id="PTHR11709:SF2">
    <property type="entry name" value="MULTICOPPER OXIDASE LPR1"/>
    <property type="match status" value="1"/>
</dbReference>
<feature type="domain" description="Plastocyanin-like" evidence="3">
    <location>
        <begin position="171"/>
        <end position="251"/>
    </location>
</feature>
<dbReference type="SUPFAM" id="SSF49503">
    <property type="entry name" value="Cupredoxins"/>
    <property type="match status" value="3"/>
</dbReference>
<evidence type="ECO:0000256" key="1">
    <source>
        <dbReference type="ARBA" id="ARBA00022723"/>
    </source>
</evidence>
<dbReference type="PROSITE" id="PS00080">
    <property type="entry name" value="MULTICOPPER_OXIDASE2"/>
    <property type="match status" value="1"/>
</dbReference>
<gene>
    <name evidence="6" type="ORF">D477_006196</name>
</gene>
<reference evidence="6 7" key="1">
    <citation type="journal article" date="2013" name="Genome Announc.">
        <title>Draft Genome Sequence of Arthrobacter crystallopoietes Strain BAB-32, Revealing Genes for Bioremediation.</title>
        <authorList>
            <person name="Joshi M.N."/>
            <person name="Pandit A.S."/>
            <person name="Sharma A."/>
            <person name="Pandya R.V."/>
            <person name="Desai S.M."/>
            <person name="Saxena A.K."/>
            <person name="Bagatharia S.B."/>
        </authorList>
    </citation>
    <scope>NUCLEOTIDE SEQUENCE [LARGE SCALE GENOMIC DNA]</scope>
    <source>
        <strain evidence="6 7">BAB-32</strain>
    </source>
</reference>
<dbReference type="PANTHER" id="PTHR11709">
    <property type="entry name" value="MULTI-COPPER OXIDASE"/>
    <property type="match status" value="1"/>
</dbReference>
<dbReference type="Pfam" id="PF07732">
    <property type="entry name" value="Cu-oxidase_3"/>
    <property type="match status" value="1"/>
</dbReference>
<dbReference type="InterPro" id="IPR001117">
    <property type="entry name" value="Cu-oxidase_2nd"/>
</dbReference>
<dbReference type="EMBL" id="ANPE02000087">
    <property type="protein sequence ID" value="EMY35072.1"/>
    <property type="molecule type" value="Genomic_DNA"/>
</dbReference>
<dbReference type="InterPro" id="IPR002355">
    <property type="entry name" value="Cu_oxidase_Cu_BS"/>
</dbReference>
<dbReference type="InterPro" id="IPR011707">
    <property type="entry name" value="Cu-oxidase-like_N"/>
</dbReference>
<accession>N1V4Q9</accession>
<dbReference type="CDD" id="cd13853">
    <property type="entry name" value="CuRO_1_Tth-MCO_like"/>
    <property type="match status" value="1"/>
</dbReference>
<protein>
    <submittedName>
        <fullName evidence="6">Multicopper oxidase family protein</fullName>
    </submittedName>
</protein>
<dbReference type="GO" id="GO:0005507">
    <property type="term" value="F:copper ion binding"/>
    <property type="evidence" value="ECO:0007669"/>
    <property type="project" value="InterPro"/>
</dbReference>
<keyword evidence="7" id="KW-1185">Reference proteome</keyword>
<dbReference type="InterPro" id="IPR045087">
    <property type="entry name" value="Cu-oxidase_fam"/>
</dbReference>